<accession>A0ACB9RZG5</accession>
<comment type="caution">
    <text evidence="1">The sequence shown here is derived from an EMBL/GenBank/DDBJ whole genome shotgun (WGS) entry which is preliminary data.</text>
</comment>
<dbReference type="Proteomes" id="UP001057402">
    <property type="component" value="Chromosome 3"/>
</dbReference>
<evidence type="ECO:0000313" key="2">
    <source>
        <dbReference type="Proteomes" id="UP001057402"/>
    </source>
</evidence>
<organism evidence="1 2">
    <name type="scientific">Melastoma candidum</name>
    <dbReference type="NCBI Taxonomy" id="119954"/>
    <lineage>
        <taxon>Eukaryota</taxon>
        <taxon>Viridiplantae</taxon>
        <taxon>Streptophyta</taxon>
        <taxon>Embryophyta</taxon>
        <taxon>Tracheophyta</taxon>
        <taxon>Spermatophyta</taxon>
        <taxon>Magnoliopsida</taxon>
        <taxon>eudicotyledons</taxon>
        <taxon>Gunneridae</taxon>
        <taxon>Pentapetalae</taxon>
        <taxon>rosids</taxon>
        <taxon>malvids</taxon>
        <taxon>Myrtales</taxon>
        <taxon>Melastomataceae</taxon>
        <taxon>Melastomatoideae</taxon>
        <taxon>Melastomateae</taxon>
        <taxon>Melastoma</taxon>
    </lineage>
</organism>
<evidence type="ECO:0000313" key="1">
    <source>
        <dbReference type="EMBL" id="KAI4382773.1"/>
    </source>
</evidence>
<name>A0ACB9RZG5_9MYRT</name>
<sequence>MSPGSLAPRYSLSSAAILALIALFPFIVSRWAYALGSGSTVAVASETAVVCGIAAGQPARNIACRRPSARITSLLTVLPNISFSVISGGRSAVCGLTTSADIVLCWDTRSTNATLIPRRVYYNSSQPLQSLAVGDDQVCALLNESQAVKCWRTGHSFQVPPREVAFSSISSGFGFSCGILLDSSNVRCWGRNSIGSTIQNSFGNKSMSSLVVGGSHACGIDVTGFVVCRGSNDSGQLDVPAHSATEFSLLSLGANHTCAIRHSNGSVACWGGGGGYSIDQTRGISFGLLASGNNFTCGLIMSNFSVVCWGPGRPSFGSIGAPGLQLGILPGPCVQSICGCGIYPGSQILCGGLSYICVPCDGIMQPPGPPTESTEMAPPPTSSPSRALRKGLLAFAVVGSAGFLVGIVAVGYCIRHGVCSRQKKIHNSVQPTITRENSSALRTPSNGHPSRQLSATRRLSSRKTMRRQRSGTSSKQTEKAEEFTFEILAAATEDFSLKNKIGAGSYGVVYKGKLQDGREVAIKRGESGPTTRKFQEKESAFESELAFLSRLHHKHLVGLVGYCQDDDERLLVYEYMKNGALHDHLHSRDNVDKLSSPLNSWKIRIKIALDASRGIDYLHNYAVPPIIHRDIKSSNILLDTSWTARVSDFGLSLLGPDGENDLRPSKAAGTVGYIDPEYYGLNVLTAKSDVYGFGVVLLELLTGKRAIFRNASDRGMPISVVDYAVPDIMAGDIGRILDTRVGPPGPKETEAVELAAYIAMHCVSLEGKDRPTMADVVASLERAWLLCDGGYDNNNNEDQDNGSHGSISAGSIQLISD</sequence>
<proteinExistence type="predicted"/>
<reference evidence="2" key="1">
    <citation type="journal article" date="2023" name="Front. Plant Sci.">
        <title>Chromosomal-level genome assembly of Melastoma candidum provides insights into trichome evolution.</title>
        <authorList>
            <person name="Zhong Y."/>
            <person name="Wu W."/>
            <person name="Sun C."/>
            <person name="Zou P."/>
            <person name="Liu Y."/>
            <person name="Dai S."/>
            <person name="Zhou R."/>
        </authorList>
    </citation>
    <scope>NUCLEOTIDE SEQUENCE [LARGE SCALE GENOMIC DNA]</scope>
</reference>
<gene>
    <name evidence="1" type="ORF">MLD38_008691</name>
</gene>
<dbReference type="EMBL" id="CM042882">
    <property type="protein sequence ID" value="KAI4382773.1"/>
    <property type="molecule type" value="Genomic_DNA"/>
</dbReference>
<protein>
    <submittedName>
        <fullName evidence="1">Uncharacterized protein</fullName>
    </submittedName>
</protein>
<keyword evidence="2" id="KW-1185">Reference proteome</keyword>